<dbReference type="SFLD" id="SFLDS00052">
    <property type="entry name" value="Ferric_Reductase_Domain"/>
    <property type="match status" value="1"/>
</dbReference>
<evidence type="ECO:0000256" key="1">
    <source>
        <dbReference type="ARBA" id="ARBA00004141"/>
    </source>
</evidence>
<keyword evidence="7" id="KW-0325">Glycoprotein</keyword>
<evidence type="ECO:0000256" key="7">
    <source>
        <dbReference type="ARBA" id="ARBA00023180"/>
    </source>
</evidence>
<protein>
    <recommendedName>
        <fullName evidence="10">FAD-binding FR-type domain-containing protein</fullName>
    </recommendedName>
</protein>
<proteinExistence type="predicted"/>
<dbReference type="PROSITE" id="PS51384">
    <property type="entry name" value="FAD_FR"/>
    <property type="match status" value="1"/>
</dbReference>
<sequence>MRNNHLLSLAALVTGSHALIGFGIDMYKPLCAFACRGSIAGAPLVCTPHDHSGGHSGHGGGPTTPACYSQDTSFLTTLAWCISERCPEVDEWKLERYWYKKASANNDERITPKWTYQEALDQVVDPPTRPVNTSELLDFTGTVADEDYQANVNGNGRFECIALLVLGAGIPILMTMLAFLPGFEHFFSKLKPYLSYPSLIGRYHVQSLPYLIGNSPTFGQTSYIVVFFLLNILFTALDYKSITPNSWFTDTKSEILIYVANRTGVLAFALAPLVILFAGRNNVLLWLTNWSHSTYLLLHRWIARIFTLQIILHSILELVYYKHTGEYEAEVVQKYWIWGIVATLAACIMIVASVIWFRRAAYEVFLVLHILLAAILLIGSWYHVDLLYERRWGYEFWLYAAFAVWFFDRVLRALWIARNGIQQAEWTEVDDNIIRMDVLGVRWGLSPGQHAYLYFPGAKRWTFWEAHPFSVIPLVQHNGRGLNVSALQSDTDSNIEAADNKTNDLEKSAVTSTRTPAHRSSLVTNHTVIGVRMYLRKHSGITKVLHANSSPTVLLEGPYYNHNPWLKPGVSSCDRIILLAGGIGITGVLSHAYTHPAVKLYWSVKAAGQALVDDVRRSGMLDHLSNGVTLNVGGARFDFEILLGEECIGQEPRTKLGVVVCGPASFCDDARAAVVKVARRTKIDVELCEEAFSW</sequence>
<dbReference type="InterPro" id="IPR051410">
    <property type="entry name" value="Ferric/Cupric_Reductase"/>
</dbReference>
<dbReference type="SFLD" id="SFLDG01168">
    <property type="entry name" value="Ferric_reductase_subgroup_(FRE"/>
    <property type="match status" value="1"/>
</dbReference>
<feature type="transmembrane region" description="Helical" evidence="8">
    <location>
        <begin position="161"/>
        <end position="187"/>
    </location>
</feature>
<dbReference type="SUPFAM" id="SSF52343">
    <property type="entry name" value="Ferredoxin reductase-like, C-terminal NADP-linked domain"/>
    <property type="match status" value="1"/>
</dbReference>
<dbReference type="GO" id="GO:0006879">
    <property type="term" value="P:intracellular iron ion homeostasis"/>
    <property type="evidence" value="ECO:0007669"/>
    <property type="project" value="TreeGrafter"/>
</dbReference>
<dbReference type="PANTHER" id="PTHR32361">
    <property type="entry name" value="FERRIC/CUPRIC REDUCTASE TRANSMEMBRANE COMPONENT"/>
    <property type="match status" value="1"/>
</dbReference>
<dbReference type="InterPro" id="IPR013112">
    <property type="entry name" value="FAD-bd_8"/>
</dbReference>
<dbReference type="GO" id="GO:0015677">
    <property type="term" value="P:copper ion import"/>
    <property type="evidence" value="ECO:0007669"/>
    <property type="project" value="TreeGrafter"/>
</dbReference>
<dbReference type="GO" id="GO:0000293">
    <property type="term" value="F:ferric-chelate reductase activity"/>
    <property type="evidence" value="ECO:0007669"/>
    <property type="project" value="TreeGrafter"/>
</dbReference>
<keyword evidence="4 8" id="KW-1133">Transmembrane helix</keyword>
<feature type="domain" description="FAD-binding FR-type" evidence="10">
    <location>
        <begin position="403"/>
        <end position="565"/>
    </location>
</feature>
<feature type="transmembrane region" description="Helical" evidence="8">
    <location>
        <begin position="335"/>
        <end position="357"/>
    </location>
</feature>
<dbReference type="PANTHER" id="PTHR32361:SF9">
    <property type="entry name" value="FERRIC REDUCTASE TRANSMEMBRANE COMPONENT 3-RELATED"/>
    <property type="match status" value="1"/>
</dbReference>
<evidence type="ECO:0000259" key="10">
    <source>
        <dbReference type="PROSITE" id="PS51384"/>
    </source>
</evidence>
<keyword evidence="5" id="KW-0406">Ion transport</keyword>
<keyword evidence="12" id="KW-1185">Reference proteome</keyword>
<evidence type="ECO:0000256" key="8">
    <source>
        <dbReference type="SAM" id="Phobius"/>
    </source>
</evidence>
<evidence type="ECO:0000256" key="9">
    <source>
        <dbReference type="SAM" id="SignalP"/>
    </source>
</evidence>
<comment type="subcellular location">
    <subcellularLocation>
        <location evidence="1">Membrane</location>
        <topology evidence="1">Multi-pass membrane protein</topology>
    </subcellularLocation>
</comment>
<accession>A0AAN7Y7R4</accession>
<evidence type="ECO:0000256" key="5">
    <source>
        <dbReference type="ARBA" id="ARBA00023065"/>
    </source>
</evidence>
<evidence type="ECO:0000313" key="12">
    <source>
        <dbReference type="Proteomes" id="UP001309876"/>
    </source>
</evidence>
<feature type="transmembrane region" description="Helical" evidence="8">
    <location>
        <begin position="208"/>
        <end position="235"/>
    </location>
</feature>
<dbReference type="Proteomes" id="UP001309876">
    <property type="component" value="Unassembled WGS sequence"/>
</dbReference>
<feature type="signal peptide" evidence="9">
    <location>
        <begin position="1"/>
        <end position="18"/>
    </location>
</feature>
<evidence type="ECO:0000256" key="3">
    <source>
        <dbReference type="ARBA" id="ARBA00022692"/>
    </source>
</evidence>
<name>A0AAN7Y7R4_9EURO</name>
<organism evidence="11 12">
    <name type="scientific">Lithohypha guttulata</name>
    <dbReference type="NCBI Taxonomy" id="1690604"/>
    <lineage>
        <taxon>Eukaryota</taxon>
        <taxon>Fungi</taxon>
        <taxon>Dikarya</taxon>
        <taxon>Ascomycota</taxon>
        <taxon>Pezizomycotina</taxon>
        <taxon>Eurotiomycetes</taxon>
        <taxon>Chaetothyriomycetidae</taxon>
        <taxon>Chaetothyriales</taxon>
        <taxon>Trichomeriaceae</taxon>
        <taxon>Lithohypha</taxon>
    </lineage>
</organism>
<evidence type="ECO:0000256" key="2">
    <source>
        <dbReference type="ARBA" id="ARBA00022448"/>
    </source>
</evidence>
<dbReference type="CDD" id="cd06186">
    <property type="entry name" value="NOX_Duox_like_FAD_NADP"/>
    <property type="match status" value="1"/>
</dbReference>
<keyword evidence="3 8" id="KW-0812">Transmembrane</keyword>
<dbReference type="EMBL" id="JAVRRJ010000002">
    <property type="protein sequence ID" value="KAK5088258.1"/>
    <property type="molecule type" value="Genomic_DNA"/>
</dbReference>
<feature type="chain" id="PRO_5042967297" description="FAD-binding FR-type domain-containing protein" evidence="9">
    <location>
        <begin position="19"/>
        <end position="694"/>
    </location>
</feature>
<dbReference type="InterPro" id="IPR039261">
    <property type="entry name" value="FNR_nucleotide-bd"/>
</dbReference>
<dbReference type="GO" id="GO:0005886">
    <property type="term" value="C:plasma membrane"/>
    <property type="evidence" value="ECO:0007669"/>
    <property type="project" value="TreeGrafter"/>
</dbReference>
<keyword evidence="6 8" id="KW-0472">Membrane</keyword>
<keyword evidence="9" id="KW-0732">Signal</keyword>
<dbReference type="AlphaFoldDB" id="A0AAN7Y7R4"/>
<dbReference type="GO" id="GO:0006826">
    <property type="term" value="P:iron ion transport"/>
    <property type="evidence" value="ECO:0007669"/>
    <property type="project" value="TreeGrafter"/>
</dbReference>
<dbReference type="Pfam" id="PF08022">
    <property type="entry name" value="FAD_binding_8"/>
    <property type="match status" value="1"/>
</dbReference>
<dbReference type="InterPro" id="IPR017927">
    <property type="entry name" value="FAD-bd_FR_type"/>
</dbReference>
<evidence type="ECO:0000256" key="4">
    <source>
        <dbReference type="ARBA" id="ARBA00022989"/>
    </source>
</evidence>
<dbReference type="InterPro" id="IPR013130">
    <property type="entry name" value="Fe3_Rdtase_TM_dom"/>
</dbReference>
<reference evidence="11 12" key="1">
    <citation type="submission" date="2023-08" db="EMBL/GenBank/DDBJ databases">
        <title>Black Yeasts Isolated from many extreme environments.</title>
        <authorList>
            <person name="Coleine C."/>
            <person name="Stajich J.E."/>
            <person name="Selbmann L."/>
        </authorList>
    </citation>
    <scope>NUCLEOTIDE SEQUENCE [LARGE SCALE GENOMIC DNA]</scope>
    <source>
        <strain evidence="11 12">CCFEE 5910</strain>
    </source>
</reference>
<feature type="transmembrane region" description="Helical" evidence="8">
    <location>
        <begin position="364"/>
        <end position="384"/>
    </location>
</feature>
<comment type="caution">
    <text evidence="11">The sequence shown here is derived from an EMBL/GenBank/DDBJ whole genome shotgun (WGS) entry which is preliminary data.</text>
</comment>
<dbReference type="Gene3D" id="3.40.50.80">
    <property type="entry name" value="Nucleotide-binding domain of ferredoxin-NADP reductase (FNR) module"/>
    <property type="match status" value="1"/>
</dbReference>
<evidence type="ECO:0000256" key="6">
    <source>
        <dbReference type="ARBA" id="ARBA00023136"/>
    </source>
</evidence>
<gene>
    <name evidence="11" type="ORF">LTR05_002475</name>
</gene>
<dbReference type="Pfam" id="PF01794">
    <property type="entry name" value="Ferric_reduct"/>
    <property type="match status" value="1"/>
</dbReference>
<keyword evidence="2" id="KW-0813">Transport</keyword>
<feature type="transmembrane region" description="Helical" evidence="8">
    <location>
        <begin position="255"/>
        <end position="280"/>
    </location>
</feature>
<evidence type="ECO:0000313" key="11">
    <source>
        <dbReference type="EMBL" id="KAK5088258.1"/>
    </source>
</evidence>